<reference evidence="1" key="1">
    <citation type="submission" date="2021-01" db="EMBL/GenBank/DDBJ databases">
        <authorList>
            <person name="Kaushik A."/>
        </authorList>
    </citation>
    <scope>NUCLEOTIDE SEQUENCE</scope>
    <source>
        <strain evidence="1">AG6-10EEA</strain>
    </source>
</reference>
<evidence type="ECO:0000313" key="2">
    <source>
        <dbReference type="Proteomes" id="UP000663853"/>
    </source>
</evidence>
<protein>
    <submittedName>
        <fullName evidence="1">Uncharacterized protein</fullName>
    </submittedName>
</protein>
<dbReference type="Proteomes" id="UP000663853">
    <property type="component" value="Unassembled WGS sequence"/>
</dbReference>
<sequence length="455" mass="52845">MAELRGLPGASYRTANAFIVARRKILKLQDPFEMDFNDWGPGNRSYDWYHSLSNRYIQTIHLRKERESPFYHEFIVFRLRGDRPTFWRIDRRQLPDEQTPLNSIYTEGVPARDTIEQVTSLESRLEVRSNCMVEIDFQPDVQVDVGLVLKICRAIKADKNAKVYTLQRYNCFFFAQTLIMCTTCGVSDWAGLGGVRGKFEGDSSAVPWKTPNTPYTKEPGLDNAARRAAFKWNPTDDFEHNWDQLSRLSNALVHASPLLRHADHCDYCLNRQDKTRQRSLSSEIDRVKHQLIDHWNALYRQLLEEIYCMNHAKFVASGVWKIIDKNQSGEDSKKLIDEKMVDIEKEWETYYKQVFSGLLDTVGEMLEPKECCDAWYPDLDEWKSTSVIIDGGPVKAAREEWEKATENFFQGEFPNLQKALEDQAMKSGIEAHTRAMTARVESFKRTMTIKLRVPV</sequence>
<proteinExistence type="predicted"/>
<dbReference type="AlphaFoldDB" id="A0A8H2XY54"/>
<accession>A0A8H2XY54</accession>
<organism evidence="1 2">
    <name type="scientific">Rhizoctonia solani</name>
    <dbReference type="NCBI Taxonomy" id="456999"/>
    <lineage>
        <taxon>Eukaryota</taxon>
        <taxon>Fungi</taxon>
        <taxon>Dikarya</taxon>
        <taxon>Basidiomycota</taxon>
        <taxon>Agaricomycotina</taxon>
        <taxon>Agaricomycetes</taxon>
        <taxon>Cantharellales</taxon>
        <taxon>Ceratobasidiaceae</taxon>
        <taxon>Rhizoctonia</taxon>
    </lineage>
</organism>
<evidence type="ECO:0000313" key="1">
    <source>
        <dbReference type="EMBL" id="CAE6437906.1"/>
    </source>
</evidence>
<gene>
    <name evidence="1" type="ORF">RDB_LOCUS32728</name>
</gene>
<dbReference type="EMBL" id="CAJMXA010000632">
    <property type="protein sequence ID" value="CAE6437906.1"/>
    <property type="molecule type" value="Genomic_DNA"/>
</dbReference>
<name>A0A8H2XY54_9AGAM</name>
<comment type="caution">
    <text evidence="1">The sequence shown here is derived from an EMBL/GenBank/DDBJ whole genome shotgun (WGS) entry which is preliminary data.</text>
</comment>